<evidence type="ECO:0000259" key="8">
    <source>
        <dbReference type="Pfam" id="PF01035"/>
    </source>
</evidence>
<dbReference type="GO" id="GO:0006281">
    <property type="term" value="P:DNA repair"/>
    <property type="evidence" value="ECO:0007669"/>
    <property type="project" value="UniProtKB-KW"/>
</dbReference>
<dbReference type="PANTHER" id="PTHR10815">
    <property type="entry name" value="METHYLATED-DNA--PROTEIN-CYSTEINE METHYLTRANSFERASE"/>
    <property type="match status" value="1"/>
</dbReference>
<keyword evidence="4" id="KW-0808">Transferase</keyword>
<dbReference type="InterPro" id="IPR001497">
    <property type="entry name" value="MethylDNA_cys_MeTrfase_AS"/>
</dbReference>
<feature type="domain" description="Methylated-DNA-[protein]-cysteine S-methyltransferase DNA binding" evidence="8">
    <location>
        <begin position="91"/>
        <end position="171"/>
    </location>
</feature>
<evidence type="ECO:0000256" key="6">
    <source>
        <dbReference type="ARBA" id="ARBA00023204"/>
    </source>
</evidence>
<protein>
    <submittedName>
        <fullName evidence="9">Methylated-DNA--[protein]-cysteine S-methyltransferase</fullName>
    </submittedName>
</protein>
<proteinExistence type="predicted"/>
<evidence type="ECO:0000256" key="2">
    <source>
        <dbReference type="ARBA" id="ARBA00022490"/>
    </source>
</evidence>
<name>A0A975NDK1_9BRAD</name>
<organism evidence="9 10">
    <name type="scientific">Bradyrhizobium sediminis</name>
    <dbReference type="NCBI Taxonomy" id="2840469"/>
    <lineage>
        <taxon>Bacteria</taxon>
        <taxon>Pseudomonadati</taxon>
        <taxon>Pseudomonadota</taxon>
        <taxon>Alphaproteobacteria</taxon>
        <taxon>Hyphomicrobiales</taxon>
        <taxon>Nitrobacteraceae</taxon>
        <taxon>Bradyrhizobium</taxon>
    </lineage>
</organism>
<dbReference type="InterPro" id="IPR036388">
    <property type="entry name" value="WH-like_DNA-bd_sf"/>
</dbReference>
<dbReference type="Pfam" id="PF01035">
    <property type="entry name" value="DNA_binding_1"/>
    <property type="match status" value="1"/>
</dbReference>
<dbReference type="GO" id="GO:0003908">
    <property type="term" value="F:methylated-DNA-[protein]-cysteine S-methyltransferase activity"/>
    <property type="evidence" value="ECO:0007669"/>
    <property type="project" value="UniProtKB-EC"/>
</dbReference>
<gene>
    <name evidence="9" type="ORF">KMZ29_26105</name>
</gene>
<dbReference type="NCBIfam" id="TIGR00589">
    <property type="entry name" value="ogt"/>
    <property type="match status" value="1"/>
</dbReference>
<dbReference type="FunFam" id="1.10.10.10:FF:000337">
    <property type="entry name" value="Methylated-DNA--protein-cysteine methyltransferase"/>
    <property type="match status" value="1"/>
</dbReference>
<evidence type="ECO:0000256" key="7">
    <source>
        <dbReference type="ARBA" id="ARBA00049348"/>
    </source>
</evidence>
<dbReference type="InterPro" id="IPR036631">
    <property type="entry name" value="MGMT_N_sf"/>
</dbReference>
<reference evidence="9" key="1">
    <citation type="submission" date="2021-06" db="EMBL/GenBank/DDBJ databases">
        <title>Bradyrhizobium sp. S2-20-1 Genome sequencing.</title>
        <authorList>
            <person name="Jin L."/>
        </authorList>
    </citation>
    <scope>NUCLEOTIDE SEQUENCE</scope>
    <source>
        <strain evidence="9">S2-20-1</strain>
    </source>
</reference>
<dbReference type="AlphaFoldDB" id="A0A975NDK1"/>
<evidence type="ECO:0000256" key="5">
    <source>
        <dbReference type="ARBA" id="ARBA00022763"/>
    </source>
</evidence>
<keyword evidence="5" id="KW-0227">DNA damage</keyword>
<evidence type="ECO:0000313" key="9">
    <source>
        <dbReference type="EMBL" id="QWG13102.1"/>
    </source>
</evidence>
<dbReference type="SUPFAM" id="SSF46767">
    <property type="entry name" value="Methylated DNA-protein cysteine methyltransferase, C-terminal domain"/>
    <property type="match status" value="1"/>
</dbReference>
<keyword evidence="6" id="KW-0234">DNA repair</keyword>
<dbReference type="InterPro" id="IPR036217">
    <property type="entry name" value="MethylDNA_cys_MeTrfase_DNAb"/>
</dbReference>
<dbReference type="CDD" id="cd06445">
    <property type="entry name" value="ATase"/>
    <property type="match status" value="1"/>
</dbReference>
<keyword evidence="3" id="KW-0489">Methyltransferase</keyword>
<keyword evidence="2" id="KW-0963">Cytoplasm</keyword>
<dbReference type="Proteomes" id="UP000680839">
    <property type="component" value="Chromosome"/>
</dbReference>
<dbReference type="EMBL" id="CP076134">
    <property type="protein sequence ID" value="QWG13102.1"/>
    <property type="molecule type" value="Genomic_DNA"/>
</dbReference>
<evidence type="ECO:0000313" key="10">
    <source>
        <dbReference type="Proteomes" id="UP000680839"/>
    </source>
</evidence>
<dbReference type="PANTHER" id="PTHR10815:SF5">
    <property type="entry name" value="METHYLATED-DNA--PROTEIN-CYSTEINE METHYLTRANSFERASE"/>
    <property type="match status" value="1"/>
</dbReference>
<comment type="catalytic activity">
    <reaction evidence="7">
        <text>a 6-O-methyl-2'-deoxyguanosine in DNA + L-cysteinyl-[protein] = S-methyl-L-cysteinyl-[protein] + a 2'-deoxyguanosine in DNA</text>
        <dbReference type="Rhea" id="RHEA:24000"/>
        <dbReference type="Rhea" id="RHEA-COMP:10131"/>
        <dbReference type="Rhea" id="RHEA-COMP:10132"/>
        <dbReference type="Rhea" id="RHEA-COMP:11367"/>
        <dbReference type="Rhea" id="RHEA-COMP:11368"/>
        <dbReference type="ChEBI" id="CHEBI:29950"/>
        <dbReference type="ChEBI" id="CHEBI:82612"/>
        <dbReference type="ChEBI" id="CHEBI:85445"/>
        <dbReference type="ChEBI" id="CHEBI:85448"/>
        <dbReference type="EC" id="2.1.1.63"/>
    </reaction>
</comment>
<dbReference type="Gene3D" id="1.10.10.10">
    <property type="entry name" value="Winged helix-like DNA-binding domain superfamily/Winged helix DNA-binding domain"/>
    <property type="match status" value="1"/>
</dbReference>
<dbReference type="RefSeq" id="WP_215621852.1">
    <property type="nucleotide sequence ID" value="NZ_CP076134.1"/>
</dbReference>
<dbReference type="GO" id="GO:0032259">
    <property type="term" value="P:methylation"/>
    <property type="evidence" value="ECO:0007669"/>
    <property type="project" value="UniProtKB-KW"/>
</dbReference>
<evidence type="ECO:0000256" key="4">
    <source>
        <dbReference type="ARBA" id="ARBA00022679"/>
    </source>
</evidence>
<dbReference type="SUPFAM" id="SSF53155">
    <property type="entry name" value="Methylated DNA-protein cysteine methyltransferase domain"/>
    <property type="match status" value="1"/>
</dbReference>
<comment type="catalytic activity">
    <reaction evidence="1">
        <text>a 4-O-methyl-thymidine in DNA + L-cysteinyl-[protein] = a thymidine in DNA + S-methyl-L-cysteinyl-[protein]</text>
        <dbReference type="Rhea" id="RHEA:53428"/>
        <dbReference type="Rhea" id="RHEA-COMP:10131"/>
        <dbReference type="Rhea" id="RHEA-COMP:10132"/>
        <dbReference type="Rhea" id="RHEA-COMP:13555"/>
        <dbReference type="Rhea" id="RHEA-COMP:13556"/>
        <dbReference type="ChEBI" id="CHEBI:29950"/>
        <dbReference type="ChEBI" id="CHEBI:82612"/>
        <dbReference type="ChEBI" id="CHEBI:137386"/>
        <dbReference type="ChEBI" id="CHEBI:137387"/>
        <dbReference type="EC" id="2.1.1.63"/>
    </reaction>
</comment>
<accession>A0A975NDK1</accession>
<evidence type="ECO:0000256" key="1">
    <source>
        <dbReference type="ARBA" id="ARBA00001286"/>
    </source>
</evidence>
<dbReference type="InterPro" id="IPR014048">
    <property type="entry name" value="MethylDNA_cys_MeTrfase_DNA-bd"/>
</dbReference>
<dbReference type="PROSITE" id="PS00374">
    <property type="entry name" value="MGMT"/>
    <property type="match status" value="1"/>
</dbReference>
<evidence type="ECO:0000256" key="3">
    <source>
        <dbReference type="ARBA" id="ARBA00022603"/>
    </source>
</evidence>
<sequence length="177" mass="19195">MRAKPPEIFGLDRLRTPIGTALLVSDADGVLRALDWEDHEPRMKALLRRQYGTVVLKAARAPAETRAALAGYFKGDLARLNEIHWRVAGTPFQRKVWNALPEIPPGATMSYGELAAKLGMPRAVRALGHANGANPLSVVVPCHRLIGANGALVKYGGGIERKRWLLEHEGVVLGASP</sequence>